<dbReference type="Proteomes" id="UP000485058">
    <property type="component" value="Unassembled WGS sequence"/>
</dbReference>
<sequence length="68" mass="7429">MFSWALGAAPLAADHLRGGVLPPQHGGAQGPEAREPAAGRAHEREDRRLWAEQHHAGRPLPEDQLRQP</sequence>
<protein>
    <submittedName>
        <fullName evidence="2">Uncharacterized protein</fullName>
    </submittedName>
</protein>
<comment type="caution">
    <text evidence="2">The sequence shown here is derived from an EMBL/GenBank/DDBJ whole genome shotgun (WGS) entry which is preliminary data.</text>
</comment>
<gene>
    <name evidence="2" type="ORF">HaLaN_00916</name>
</gene>
<feature type="compositionally biased region" description="Basic and acidic residues" evidence="1">
    <location>
        <begin position="32"/>
        <end position="68"/>
    </location>
</feature>
<proteinExistence type="predicted"/>
<dbReference type="EMBL" id="BLLF01000032">
    <property type="protein sequence ID" value="GFH06307.1"/>
    <property type="molecule type" value="Genomic_DNA"/>
</dbReference>
<accession>A0A699Y804</accession>
<name>A0A699Y804_HAELA</name>
<evidence type="ECO:0000256" key="1">
    <source>
        <dbReference type="SAM" id="MobiDB-lite"/>
    </source>
</evidence>
<evidence type="ECO:0000313" key="2">
    <source>
        <dbReference type="EMBL" id="GFH06307.1"/>
    </source>
</evidence>
<organism evidence="2 3">
    <name type="scientific">Haematococcus lacustris</name>
    <name type="common">Green alga</name>
    <name type="synonym">Haematococcus pluvialis</name>
    <dbReference type="NCBI Taxonomy" id="44745"/>
    <lineage>
        <taxon>Eukaryota</taxon>
        <taxon>Viridiplantae</taxon>
        <taxon>Chlorophyta</taxon>
        <taxon>core chlorophytes</taxon>
        <taxon>Chlorophyceae</taxon>
        <taxon>CS clade</taxon>
        <taxon>Chlamydomonadales</taxon>
        <taxon>Haematococcaceae</taxon>
        <taxon>Haematococcus</taxon>
    </lineage>
</organism>
<evidence type="ECO:0000313" key="3">
    <source>
        <dbReference type="Proteomes" id="UP000485058"/>
    </source>
</evidence>
<reference evidence="2 3" key="1">
    <citation type="submission" date="2020-02" db="EMBL/GenBank/DDBJ databases">
        <title>Draft genome sequence of Haematococcus lacustris strain NIES-144.</title>
        <authorList>
            <person name="Morimoto D."/>
            <person name="Nakagawa S."/>
            <person name="Yoshida T."/>
            <person name="Sawayama S."/>
        </authorList>
    </citation>
    <scope>NUCLEOTIDE SEQUENCE [LARGE SCALE GENOMIC DNA]</scope>
    <source>
        <strain evidence="2 3">NIES-144</strain>
    </source>
</reference>
<keyword evidence="3" id="KW-1185">Reference proteome</keyword>
<feature type="region of interest" description="Disordered" evidence="1">
    <location>
        <begin position="16"/>
        <end position="68"/>
    </location>
</feature>
<dbReference type="AlphaFoldDB" id="A0A699Y804"/>